<dbReference type="RefSeq" id="WP_196395742.1">
    <property type="nucleotide sequence ID" value="NZ_JADNYM010000005.1"/>
</dbReference>
<dbReference type="EMBL" id="JADNYM010000005">
    <property type="protein sequence ID" value="MBG0738806.1"/>
    <property type="molecule type" value="Genomic_DNA"/>
</dbReference>
<evidence type="ECO:0000313" key="3">
    <source>
        <dbReference type="Proteomes" id="UP000655366"/>
    </source>
</evidence>
<dbReference type="Proteomes" id="UP000655366">
    <property type="component" value="Unassembled WGS sequence"/>
</dbReference>
<proteinExistence type="predicted"/>
<reference evidence="2 3" key="1">
    <citation type="submission" date="2020-11" db="EMBL/GenBank/DDBJ databases">
        <title>Arthrobacter antarcticus sp. nov., isolated from Antarctic Soil.</title>
        <authorList>
            <person name="Li J."/>
        </authorList>
    </citation>
    <scope>NUCLEOTIDE SEQUENCE [LARGE SCALE GENOMIC DNA]</scope>
    <source>
        <strain evidence="2 3">Z1-20</strain>
    </source>
</reference>
<gene>
    <name evidence="2" type="ORF">IV500_05150</name>
</gene>
<dbReference type="AlphaFoldDB" id="A0A931G3L7"/>
<protein>
    <submittedName>
        <fullName evidence="2">Uncharacterized protein</fullName>
    </submittedName>
</protein>
<organism evidence="2 3">
    <name type="scientific">Arthrobacter terrae</name>
    <dbReference type="NCBI Taxonomy" id="2935737"/>
    <lineage>
        <taxon>Bacteria</taxon>
        <taxon>Bacillati</taxon>
        <taxon>Actinomycetota</taxon>
        <taxon>Actinomycetes</taxon>
        <taxon>Micrococcales</taxon>
        <taxon>Micrococcaceae</taxon>
        <taxon>Arthrobacter</taxon>
    </lineage>
</organism>
<evidence type="ECO:0000256" key="1">
    <source>
        <dbReference type="SAM" id="MobiDB-lite"/>
    </source>
</evidence>
<sequence length="196" mass="22122">MTTRKSDLDTTPGRRSYDRPLAPAPYTGTAGDGRLHAVRELLDTHSDYGDDIEFDDADGRTYVQSTCRCGAPLGIHLSLDEHQAQAVETYIDQVVAERFRETEQNTDVATRTAAFLQAASDLDIPRGVFFHTRDRVATFVWQQWQQHITVRIERGQPYTVEHILNRPSTPFGSYDPQATAAEVRRLLGIMQDSAER</sequence>
<evidence type="ECO:0000313" key="2">
    <source>
        <dbReference type="EMBL" id="MBG0738806.1"/>
    </source>
</evidence>
<name>A0A931G3L7_9MICC</name>
<keyword evidence="3" id="KW-1185">Reference proteome</keyword>
<feature type="region of interest" description="Disordered" evidence="1">
    <location>
        <begin position="1"/>
        <end position="32"/>
    </location>
</feature>
<comment type="caution">
    <text evidence="2">The sequence shown here is derived from an EMBL/GenBank/DDBJ whole genome shotgun (WGS) entry which is preliminary data.</text>
</comment>
<accession>A0A931G3L7</accession>